<dbReference type="FunFam" id="3.30.160.60:FF:002239">
    <property type="entry name" value="Zinc finger protein 226"/>
    <property type="match status" value="1"/>
</dbReference>
<dbReference type="InterPro" id="IPR038441">
    <property type="entry name" value="THAP_Znf_sf"/>
</dbReference>
<feature type="domain" description="C2H2-type" evidence="11">
    <location>
        <begin position="389"/>
        <end position="416"/>
    </location>
</feature>
<feature type="domain" description="THAP-type" evidence="12">
    <location>
        <begin position="1"/>
        <end position="89"/>
    </location>
</feature>
<dbReference type="InterPro" id="IPR013087">
    <property type="entry name" value="Znf_C2H2_type"/>
</dbReference>
<evidence type="ECO:0000256" key="5">
    <source>
        <dbReference type="ARBA" id="ARBA00022833"/>
    </source>
</evidence>
<dbReference type="Gene3D" id="3.30.160.60">
    <property type="entry name" value="Classic Zinc Finger"/>
    <property type="match status" value="6"/>
</dbReference>
<dbReference type="AlphaFoldDB" id="A0A8C5D2D4"/>
<dbReference type="GO" id="GO:0005634">
    <property type="term" value="C:nucleus"/>
    <property type="evidence" value="ECO:0007669"/>
    <property type="project" value="UniProtKB-SubCell"/>
</dbReference>
<dbReference type="GO" id="GO:0043565">
    <property type="term" value="F:sequence-specific DNA binding"/>
    <property type="evidence" value="ECO:0007669"/>
    <property type="project" value="UniProtKB-ARBA"/>
</dbReference>
<reference evidence="13" key="1">
    <citation type="submission" date="2020-06" db="EMBL/GenBank/DDBJ databases">
        <authorList>
            <consortium name="Wellcome Sanger Institute Data Sharing"/>
        </authorList>
    </citation>
    <scope>NUCLEOTIDE SEQUENCE [LARGE SCALE GENOMIC DNA]</scope>
</reference>
<dbReference type="GO" id="GO:0045892">
    <property type="term" value="P:negative regulation of DNA-templated transcription"/>
    <property type="evidence" value="ECO:0007669"/>
    <property type="project" value="UniProtKB-ARBA"/>
</dbReference>
<dbReference type="GO" id="GO:0032502">
    <property type="term" value="P:developmental process"/>
    <property type="evidence" value="ECO:0007669"/>
    <property type="project" value="UniProtKB-ARBA"/>
</dbReference>
<dbReference type="Proteomes" id="UP000694680">
    <property type="component" value="Chromosome 5"/>
</dbReference>
<reference evidence="13" key="2">
    <citation type="submission" date="2025-08" db="UniProtKB">
        <authorList>
            <consortium name="Ensembl"/>
        </authorList>
    </citation>
    <scope>IDENTIFICATION</scope>
</reference>
<dbReference type="FunFam" id="3.30.160.60:FF:000512">
    <property type="entry name" value="zinc finger protein 197 isoform X1"/>
    <property type="match status" value="1"/>
</dbReference>
<proteinExistence type="predicted"/>
<dbReference type="SMART" id="SM00355">
    <property type="entry name" value="ZnF_C2H2"/>
    <property type="match status" value="6"/>
</dbReference>
<evidence type="ECO:0000259" key="11">
    <source>
        <dbReference type="PROSITE" id="PS50157"/>
    </source>
</evidence>
<evidence type="ECO:0000256" key="8">
    <source>
        <dbReference type="PROSITE-ProRule" id="PRU00042"/>
    </source>
</evidence>
<keyword evidence="7" id="KW-0539">Nucleus</keyword>
<evidence type="ECO:0000259" key="12">
    <source>
        <dbReference type="PROSITE" id="PS50950"/>
    </source>
</evidence>
<dbReference type="InterPro" id="IPR006612">
    <property type="entry name" value="THAP_Znf"/>
</dbReference>
<evidence type="ECO:0000256" key="7">
    <source>
        <dbReference type="ARBA" id="ARBA00023242"/>
    </source>
</evidence>
<feature type="domain" description="C2H2-type" evidence="11">
    <location>
        <begin position="305"/>
        <end position="332"/>
    </location>
</feature>
<keyword evidence="3" id="KW-0677">Repeat</keyword>
<feature type="domain" description="C2H2-type" evidence="11">
    <location>
        <begin position="277"/>
        <end position="304"/>
    </location>
</feature>
<accession>A0A8C5D2D4</accession>
<dbReference type="SUPFAM" id="SSF57667">
    <property type="entry name" value="beta-beta-alpha zinc fingers"/>
    <property type="match status" value="3"/>
</dbReference>
<dbReference type="InterPro" id="IPR050331">
    <property type="entry name" value="Zinc_finger"/>
</dbReference>
<reference evidence="13" key="3">
    <citation type="submission" date="2025-09" db="UniProtKB">
        <authorList>
            <consortium name="Ensembl"/>
        </authorList>
    </citation>
    <scope>IDENTIFICATION</scope>
</reference>
<keyword evidence="2" id="KW-0479">Metal-binding</keyword>
<keyword evidence="4 8" id="KW-0863">Zinc-finger</keyword>
<dbReference type="FunFam" id="3.30.160.60:FF:000202">
    <property type="entry name" value="Zinc finger protein 574"/>
    <property type="match status" value="1"/>
</dbReference>
<dbReference type="OrthoDB" id="10020990at2759"/>
<dbReference type="Gene3D" id="6.20.210.20">
    <property type="entry name" value="THAP domain"/>
    <property type="match status" value="1"/>
</dbReference>
<dbReference type="PROSITE" id="PS00028">
    <property type="entry name" value="ZINC_FINGER_C2H2_1"/>
    <property type="match status" value="6"/>
</dbReference>
<feature type="domain" description="C2H2-type" evidence="11">
    <location>
        <begin position="417"/>
        <end position="444"/>
    </location>
</feature>
<dbReference type="GO" id="GO:0008270">
    <property type="term" value="F:zinc ion binding"/>
    <property type="evidence" value="ECO:0007669"/>
    <property type="project" value="UniProtKB-KW"/>
</dbReference>
<keyword evidence="5" id="KW-0862">Zinc</keyword>
<sequence>MAQAKSKSFCCVPGCSCNAQKQPYLSFHSFPVNGETRRKWVQAIRREEGPTFTIKTGSTYVCSRHFTPEDYVLGITVRRLKPDSIPSLFLLNDYTSKGKRRSLSVYERCHKQQPLTSVGVEVKESAKKAVNLDHDYATLPSAALPADIQETSSPDGVTCDLGSEHFHIKEEQEELWENQESDIIAVIVKSEDEDEEEPQFSKLQTEEDDVIKIERDSSETEDSDAENYWTSNETPVSENQSDFNTNVRKSFGFSESVEQFCFKASAESEKLPFEKRYGCDVCSKRFNSKRDLIRHTFIHTGEKPFSCNICGLHFIQKSNLRAHFKIHSGEKPFDCKFCTKCFRRNTDLKRHMTVHNGEKPFSCDICEKRFSRKTHLKTHTIVHTGEKPFTCNICSKRFKQMTYLKVHTRVHTGERPFSCDICEQNFAHRHSLTVHRRVHAREKLSLDCSSLRKGGKHIHVSSSYA</sequence>
<dbReference type="InterPro" id="IPR036236">
    <property type="entry name" value="Znf_C2H2_sf"/>
</dbReference>
<feature type="compositionally biased region" description="Polar residues" evidence="10">
    <location>
        <begin position="228"/>
        <end position="241"/>
    </location>
</feature>
<evidence type="ECO:0000256" key="9">
    <source>
        <dbReference type="PROSITE-ProRule" id="PRU00309"/>
    </source>
</evidence>
<keyword evidence="14" id="KW-1185">Reference proteome</keyword>
<dbReference type="PROSITE" id="PS50157">
    <property type="entry name" value="ZINC_FINGER_C2H2_2"/>
    <property type="match status" value="6"/>
</dbReference>
<dbReference type="Pfam" id="PF05485">
    <property type="entry name" value="THAP"/>
    <property type="match status" value="1"/>
</dbReference>
<dbReference type="SMART" id="SM00692">
    <property type="entry name" value="DM3"/>
    <property type="match status" value="1"/>
</dbReference>
<protein>
    <submittedName>
        <fullName evidence="13">Zinc finger and SCAN domain-containing protein 31-like</fullName>
    </submittedName>
</protein>
<dbReference type="Pfam" id="PF00096">
    <property type="entry name" value="zf-C2H2"/>
    <property type="match status" value="6"/>
</dbReference>
<dbReference type="SMART" id="SM00980">
    <property type="entry name" value="THAP"/>
    <property type="match status" value="1"/>
</dbReference>
<evidence type="ECO:0000256" key="4">
    <source>
        <dbReference type="ARBA" id="ARBA00022771"/>
    </source>
</evidence>
<dbReference type="PANTHER" id="PTHR16515">
    <property type="entry name" value="PR DOMAIN ZINC FINGER PROTEIN"/>
    <property type="match status" value="1"/>
</dbReference>
<evidence type="ECO:0000313" key="14">
    <source>
        <dbReference type="Proteomes" id="UP000694680"/>
    </source>
</evidence>
<dbReference type="RefSeq" id="XP_028302138.1">
    <property type="nucleotide sequence ID" value="XM_028446337.1"/>
</dbReference>
<evidence type="ECO:0000256" key="3">
    <source>
        <dbReference type="ARBA" id="ARBA00022737"/>
    </source>
</evidence>
<evidence type="ECO:0000256" key="2">
    <source>
        <dbReference type="ARBA" id="ARBA00022723"/>
    </source>
</evidence>
<organism evidence="13 14">
    <name type="scientific">Gouania willdenowi</name>
    <name type="common">Blunt-snouted clingfish</name>
    <name type="synonym">Lepadogaster willdenowi</name>
    <dbReference type="NCBI Taxonomy" id="441366"/>
    <lineage>
        <taxon>Eukaryota</taxon>
        <taxon>Metazoa</taxon>
        <taxon>Chordata</taxon>
        <taxon>Craniata</taxon>
        <taxon>Vertebrata</taxon>
        <taxon>Euteleostomi</taxon>
        <taxon>Actinopterygii</taxon>
        <taxon>Neopterygii</taxon>
        <taxon>Teleostei</taxon>
        <taxon>Neoteleostei</taxon>
        <taxon>Acanthomorphata</taxon>
        <taxon>Ovalentaria</taxon>
        <taxon>Blenniimorphae</taxon>
        <taxon>Blenniiformes</taxon>
        <taxon>Gobiesocoidei</taxon>
        <taxon>Gobiesocidae</taxon>
        <taxon>Gobiesocinae</taxon>
        <taxon>Gouania</taxon>
    </lineage>
</organism>
<feature type="domain" description="C2H2-type" evidence="11">
    <location>
        <begin position="333"/>
        <end position="360"/>
    </location>
</feature>
<dbReference type="FunFam" id="3.30.160.60:FF:000290">
    <property type="entry name" value="Zinc finger protein 697 isoform X1"/>
    <property type="match status" value="1"/>
</dbReference>
<name>A0A8C5D2D4_GOUWI</name>
<evidence type="ECO:0000256" key="10">
    <source>
        <dbReference type="SAM" id="MobiDB-lite"/>
    </source>
</evidence>
<dbReference type="SUPFAM" id="SSF57716">
    <property type="entry name" value="Glucocorticoid receptor-like (DNA-binding domain)"/>
    <property type="match status" value="1"/>
</dbReference>
<keyword evidence="6 9" id="KW-0238">DNA-binding</keyword>
<gene>
    <name evidence="13" type="primary">LOC114463080</name>
</gene>
<dbReference type="PROSITE" id="PS50950">
    <property type="entry name" value="ZF_THAP"/>
    <property type="match status" value="1"/>
</dbReference>
<comment type="subcellular location">
    <subcellularLocation>
        <location evidence="1">Nucleus</location>
    </subcellularLocation>
</comment>
<evidence type="ECO:0000256" key="6">
    <source>
        <dbReference type="ARBA" id="ARBA00023125"/>
    </source>
</evidence>
<dbReference type="PANTHER" id="PTHR16515:SF49">
    <property type="entry name" value="GASTRULA ZINC FINGER PROTEIN XLCGF49.1-LIKE-RELATED"/>
    <property type="match status" value="1"/>
</dbReference>
<dbReference type="Ensembl" id="ENSGWIT00000001141.1">
    <property type="protein sequence ID" value="ENSGWIP00000001054.1"/>
    <property type="gene ID" value="ENSGWIG00000000644.1"/>
</dbReference>
<dbReference type="GeneID" id="114463080"/>
<feature type="domain" description="C2H2-type" evidence="11">
    <location>
        <begin position="361"/>
        <end position="388"/>
    </location>
</feature>
<dbReference type="FunFam" id="3.30.160.60:FF:000065">
    <property type="entry name" value="B-cell CLL/lymphoma 6, member B"/>
    <property type="match status" value="1"/>
</dbReference>
<evidence type="ECO:0000313" key="13">
    <source>
        <dbReference type="Ensembl" id="ENSGWIP00000001054.1"/>
    </source>
</evidence>
<dbReference type="FunFam" id="3.30.160.60:FF:000710">
    <property type="entry name" value="Zinc finger protein 768"/>
    <property type="match status" value="1"/>
</dbReference>
<feature type="region of interest" description="Disordered" evidence="10">
    <location>
        <begin position="215"/>
        <end position="241"/>
    </location>
</feature>
<evidence type="ECO:0000256" key="1">
    <source>
        <dbReference type="ARBA" id="ARBA00004123"/>
    </source>
</evidence>